<protein>
    <submittedName>
        <fullName evidence="1">Uncharacterized protein</fullName>
    </submittedName>
</protein>
<sequence>MVRKGRSRIWEARNVKRGGELMWMDLLMLDANKTTISFCALGLSLSLELEAAMDFVPHESSILRHIHKPIGGEEAHGMSTGGAATNRRFSVGAAMHQTPKLKRKHISVTSMELLSTGRRGLDVARLLSKKQSMNLSEQLQSPLVR</sequence>
<organism evidence="1 2">
    <name type="scientific">Brassica carinata</name>
    <name type="common">Ethiopian mustard</name>
    <name type="synonym">Abyssinian cabbage</name>
    <dbReference type="NCBI Taxonomy" id="52824"/>
    <lineage>
        <taxon>Eukaryota</taxon>
        <taxon>Viridiplantae</taxon>
        <taxon>Streptophyta</taxon>
        <taxon>Embryophyta</taxon>
        <taxon>Tracheophyta</taxon>
        <taxon>Spermatophyta</taxon>
        <taxon>Magnoliopsida</taxon>
        <taxon>eudicotyledons</taxon>
        <taxon>Gunneridae</taxon>
        <taxon>Pentapetalae</taxon>
        <taxon>rosids</taxon>
        <taxon>malvids</taxon>
        <taxon>Brassicales</taxon>
        <taxon>Brassicaceae</taxon>
        <taxon>Brassiceae</taxon>
        <taxon>Brassica</taxon>
    </lineage>
</organism>
<proteinExistence type="predicted"/>
<name>A0A8X8AT76_BRACI</name>
<dbReference type="Proteomes" id="UP000886595">
    <property type="component" value="Unassembled WGS sequence"/>
</dbReference>
<reference evidence="1 2" key="1">
    <citation type="submission" date="2020-02" db="EMBL/GenBank/DDBJ databases">
        <authorList>
            <person name="Ma Q."/>
            <person name="Huang Y."/>
            <person name="Song X."/>
            <person name="Pei D."/>
        </authorList>
    </citation>
    <scope>NUCLEOTIDE SEQUENCE [LARGE SCALE GENOMIC DNA]</scope>
    <source>
        <strain evidence="1">Sxm20200214</strain>
        <tissue evidence="1">Leaf</tissue>
    </source>
</reference>
<keyword evidence="2" id="KW-1185">Reference proteome</keyword>
<gene>
    <name evidence="1" type="ORF">Bca52824_022320</name>
</gene>
<dbReference type="AlphaFoldDB" id="A0A8X8AT76"/>
<dbReference type="EMBL" id="JAAMPC010000005">
    <property type="protein sequence ID" value="KAG2310763.1"/>
    <property type="molecule type" value="Genomic_DNA"/>
</dbReference>
<accession>A0A8X8AT76</accession>
<comment type="caution">
    <text evidence="1">The sequence shown here is derived from an EMBL/GenBank/DDBJ whole genome shotgun (WGS) entry which is preliminary data.</text>
</comment>
<evidence type="ECO:0000313" key="2">
    <source>
        <dbReference type="Proteomes" id="UP000886595"/>
    </source>
</evidence>
<evidence type="ECO:0000313" key="1">
    <source>
        <dbReference type="EMBL" id="KAG2310763.1"/>
    </source>
</evidence>